<keyword evidence="3" id="KW-1185">Reference proteome</keyword>
<name>A0ABP0FRZ4_CLALP</name>
<dbReference type="SUPFAM" id="SSF57302">
    <property type="entry name" value="Snake toxin-like"/>
    <property type="match status" value="1"/>
</dbReference>
<feature type="signal peptide" evidence="1">
    <location>
        <begin position="1"/>
        <end position="19"/>
    </location>
</feature>
<dbReference type="Proteomes" id="UP001642483">
    <property type="component" value="Unassembled WGS sequence"/>
</dbReference>
<evidence type="ECO:0000256" key="1">
    <source>
        <dbReference type="SAM" id="SignalP"/>
    </source>
</evidence>
<organism evidence="2 3">
    <name type="scientific">Clavelina lepadiformis</name>
    <name type="common">Light-bulb sea squirt</name>
    <name type="synonym">Ascidia lepadiformis</name>
    <dbReference type="NCBI Taxonomy" id="159417"/>
    <lineage>
        <taxon>Eukaryota</taxon>
        <taxon>Metazoa</taxon>
        <taxon>Chordata</taxon>
        <taxon>Tunicata</taxon>
        <taxon>Ascidiacea</taxon>
        <taxon>Aplousobranchia</taxon>
        <taxon>Clavelinidae</taxon>
        <taxon>Clavelina</taxon>
    </lineage>
</organism>
<proteinExistence type="predicted"/>
<feature type="chain" id="PRO_5045273517" evidence="1">
    <location>
        <begin position="20"/>
        <end position="130"/>
    </location>
</feature>
<evidence type="ECO:0000313" key="2">
    <source>
        <dbReference type="EMBL" id="CAK8681426.1"/>
    </source>
</evidence>
<evidence type="ECO:0000313" key="3">
    <source>
        <dbReference type="Proteomes" id="UP001642483"/>
    </source>
</evidence>
<accession>A0ABP0FRZ4</accession>
<protein>
    <submittedName>
        <fullName evidence="2">Uncharacterized protein</fullName>
    </submittedName>
</protein>
<comment type="caution">
    <text evidence="2">The sequence shown here is derived from an EMBL/GenBank/DDBJ whole genome shotgun (WGS) entry which is preliminary data.</text>
</comment>
<sequence length="130" mass="14451">MKQFYVTLIFLAIMKDVEALHCYDSNYCASTDCEKTNVVVKNCSNINELCTTINVTDTEEKNEPLIVRKVRGCFSPGKDGCTTKTSSIICFTQCDTDLCNIDDPGSARALKESFLILFISAVTTILSLHF</sequence>
<gene>
    <name evidence="2" type="ORF">CVLEPA_LOCUS11628</name>
</gene>
<dbReference type="EMBL" id="CAWYQH010000079">
    <property type="protein sequence ID" value="CAK8681426.1"/>
    <property type="molecule type" value="Genomic_DNA"/>
</dbReference>
<dbReference type="CDD" id="cd00117">
    <property type="entry name" value="TFP"/>
    <property type="match status" value="1"/>
</dbReference>
<keyword evidence="1" id="KW-0732">Signal</keyword>
<dbReference type="InterPro" id="IPR045860">
    <property type="entry name" value="Snake_toxin-like_sf"/>
</dbReference>
<reference evidence="2 3" key="1">
    <citation type="submission" date="2024-02" db="EMBL/GenBank/DDBJ databases">
        <authorList>
            <person name="Daric V."/>
            <person name="Darras S."/>
        </authorList>
    </citation>
    <scope>NUCLEOTIDE SEQUENCE [LARGE SCALE GENOMIC DNA]</scope>
</reference>